<accession>A0A803K1J7</accession>
<dbReference type="Ensembl" id="ENSXETT00000115234">
    <property type="protein sequence ID" value="ENSXETP00000114188"/>
    <property type="gene ID" value="ENSXETG00000049380"/>
</dbReference>
<reference evidence="1" key="2">
    <citation type="submission" date="2021-03" db="UniProtKB">
        <authorList>
            <consortium name="Ensembl"/>
        </authorList>
    </citation>
    <scope>IDENTIFICATION</scope>
</reference>
<sequence length="80" mass="8945">FCYCWCPGRIIDLFQLIFSPEAEYRASPLTDVVFLSIVARGSIAIANSKGERGHPCLVPLESEKGDKIVWFVFIRALGLL</sequence>
<protein>
    <submittedName>
        <fullName evidence="1">Uncharacterized protein</fullName>
    </submittedName>
</protein>
<organism evidence="1">
    <name type="scientific">Xenopus tropicalis</name>
    <name type="common">Western clawed frog</name>
    <name type="synonym">Silurana tropicalis</name>
    <dbReference type="NCBI Taxonomy" id="8364"/>
    <lineage>
        <taxon>Eukaryota</taxon>
        <taxon>Metazoa</taxon>
        <taxon>Chordata</taxon>
        <taxon>Craniata</taxon>
        <taxon>Vertebrata</taxon>
        <taxon>Euteleostomi</taxon>
        <taxon>Amphibia</taxon>
        <taxon>Batrachia</taxon>
        <taxon>Anura</taxon>
        <taxon>Pipoidea</taxon>
        <taxon>Pipidae</taxon>
        <taxon>Xenopodinae</taxon>
        <taxon>Xenopus</taxon>
        <taxon>Silurana</taxon>
    </lineage>
</organism>
<evidence type="ECO:0000313" key="1">
    <source>
        <dbReference type="Ensembl" id="ENSXETP00000114188"/>
    </source>
</evidence>
<dbReference type="InParanoid" id="A0A803K1J7"/>
<proteinExistence type="predicted"/>
<dbReference type="AlphaFoldDB" id="A0A803K1J7"/>
<name>A0A803K1J7_XENTR</name>
<reference evidence="1" key="1">
    <citation type="journal article" date="2010" name="Science">
        <title>The genome of the Western clawed frog Xenopus tropicalis.</title>
        <authorList>
            <person name="Hellsten U."/>
            <person name="Harland R.M."/>
            <person name="Gilchrist M.J."/>
            <person name="Hendrix D."/>
            <person name="Jurka J."/>
            <person name="Kapitonov V."/>
            <person name="Ovcharenko I."/>
            <person name="Putnam N.H."/>
            <person name="Shu S."/>
            <person name="Taher L."/>
            <person name="Blitz I.L."/>
            <person name="Blumberg B."/>
            <person name="Dichmann D.S."/>
            <person name="Dubchak I."/>
            <person name="Amaya E."/>
            <person name="Detter J.C."/>
            <person name="Fletcher R."/>
            <person name="Gerhard D.S."/>
            <person name="Goodstein D."/>
            <person name="Graves T."/>
            <person name="Grigoriev I.V."/>
            <person name="Grimwood J."/>
            <person name="Kawashima T."/>
            <person name="Lindquist E."/>
            <person name="Lucas S.M."/>
            <person name="Mead P.E."/>
            <person name="Mitros T."/>
            <person name="Ogino H."/>
            <person name="Ohta Y."/>
            <person name="Poliakov A.V."/>
            <person name="Pollet N."/>
            <person name="Robert J."/>
            <person name="Salamov A."/>
            <person name="Sater A.K."/>
            <person name="Schmutz J."/>
            <person name="Terry A."/>
            <person name="Vize P.D."/>
            <person name="Warren W.C."/>
            <person name="Wells D."/>
            <person name="Wills A."/>
            <person name="Wilson R.K."/>
            <person name="Zimmerman L.B."/>
            <person name="Zorn A.M."/>
            <person name="Grainger R."/>
            <person name="Grammer T."/>
            <person name="Khokha M.K."/>
            <person name="Richardson P.M."/>
            <person name="Rokhsar D.S."/>
        </authorList>
    </citation>
    <scope>NUCLEOTIDE SEQUENCE [LARGE SCALE GENOMIC DNA]</scope>
    <source>
        <strain evidence="1">Nigerian</strain>
    </source>
</reference>